<feature type="transmembrane region" description="Helical" evidence="2">
    <location>
        <begin position="132"/>
        <end position="154"/>
    </location>
</feature>
<feature type="compositionally biased region" description="Basic and acidic residues" evidence="1">
    <location>
        <begin position="11"/>
        <end position="24"/>
    </location>
</feature>
<proteinExistence type="predicted"/>
<keyword evidence="2" id="KW-1133">Transmembrane helix</keyword>
<reference evidence="3 4" key="1">
    <citation type="submission" date="2015-06" db="EMBL/GenBank/DDBJ databases">
        <authorList>
            <person name="Hoefler B.C."/>
            <person name="Straight P.D."/>
        </authorList>
    </citation>
    <scope>NUCLEOTIDE SEQUENCE [LARGE SCALE GENOMIC DNA]</scope>
    <source>
        <strain evidence="3 4">NRRL 3427</strain>
    </source>
</reference>
<dbReference type="AlphaFoldDB" id="A0A0L8LC70"/>
<evidence type="ECO:0000256" key="1">
    <source>
        <dbReference type="SAM" id="MobiDB-lite"/>
    </source>
</evidence>
<organism evidence="3 4">
    <name type="scientific">Streptomyces viridochromogenes</name>
    <dbReference type="NCBI Taxonomy" id="1938"/>
    <lineage>
        <taxon>Bacteria</taxon>
        <taxon>Bacillati</taxon>
        <taxon>Actinomycetota</taxon>
        <taxon>Actinomycetes</taxon>
        <taxon>Kitasatosporales</taxon>
        <taxon>Streptomycetaceae</taxon>
        <taxon>Streptomyces</taxon>
    </lineage>
</organism>
<keyword evidence="2" id="KW-0472">Membrane</keyword>
<feature type="transmembrane region" description="Helical" evidence="2">
    <location>
        <begin position="58"/>
        <end position="78"/>
    </location>
</feature>
<evidence type="ECO:0000256" key="2">
    <source>
        <dbReference type="SAM" id="Phobius"/>
    </source>
</evidence>
<dbReference type="Pfam" id="PF19853">
    <property type="entry name" value="DUF6328"/>
    <property type="match status" value="1"/>
</dbReference>
<dbReference type="Proteomes" id="UP000037023">
    <property type="component" value="Unassembled WGS sequence"/>
</dbReference>
<dbReference type="RefSeq" id="WP_051787718.1">
    <property type="nucleotide sequence ID" value="NZ_LGUP01000022.1"/>
</dbReference>
<feature type="region of interest" description="Disordered" evidence="1">
    <location>
        <begin position="1"/>
        <end position="48"/>
    </location>
</feature>
<accession>A0A0L8LC70</accession>
<feature type="compositionally biased region" description="Basic and acidic residues" evidence="1">
    <location>
        <begin position="34"/>
        <end position="48"/>
    </location>
</feature>
<dbReference type="EMBL" id="LGUP01000022">
    <property type="protein sequence ID" value="KOG35833.1"/>
    <property type="molecule type" value="Genomic_DNA"/>
</dbReference>
<feature type="transmembrane region" description="Helical" evidence="2">
    <location>
        <begin position="160"/>
        <end position="183"/>
    </location>
</feature>
<evidence type="ECO:0000313" key="4">
    <source>
        <dbReference type="Proteomes" id="UP000037023"/>
    </source>
</evidence>
<sequence>MNERNGGTSEDGPREARHGGKTQEPDSGTGAGTGRHDGRGETEEERADRRWQELLQEIRVAQTGVQILLGFLLTVVFTPLFHDLGQTDKTIYLVTVVLGSLATGALIGPVSFHRIVSGRRVKSQAVVWASRLTFTGILLLLATLTAALFLILRVATHDPYVPWLVSGVLAWYLICWFALPLWVRTHYAD</sequence>
<dbReference type="InterPro" id="IPR046291">
    <property type="entry name" value="DUF6328"/>
</dbReference>
<dbReference type="PATRIC" id="fig|1938.6.peg.939"/>
<keyword evidence="2" id="KW-0812">Transmembrane</keyword>
<evidence type="ECO:0000313" key="3">
    <source>
        <dbReference type="EMBL" id="KOG35833.1"/>
    </source>
</evidence>
<name>A0A0L8LC70_STRVR</name>
<feature type="transmembrane region" description="Helical" evidence="2">
    <location>
        <begin position="90"/>
        <end position="112"/>
    </location>
</feature>
<dbReference type="Gene3D" id="1.20.1250.20">
    <property type="entry name" value="MFS general substrate transporter like domains"/>
    <property type="match status" value="1"/>
</dbReference>
<comment type="caution">
    <text evidence="3">The sequence shown here is derived from an EMBL/GenBank/DDBJ whole genome shotgun (WGS) entry which is preliminary data.</text>
</comment>
<dbReference type="InterPro" id="IPR036259">
    <property type="entry name" value="MFS_trans_sf"/>
</dbReference>
<gene>
    <name evidence="3" type="ORF">ADK34_04250</name>
</gene>
<protein>
    <submittedName>
        <fullName evidence="3">Membrane protein</fullName>
    </submittedName>
</protein>